<proteinExistence type="predicted"/>
<dbReference type="Pfam" id="PF14223">
    <property type="entry name" value="Retrotran_gag_2"/>
    <property type="match status" value="1"/>
</dbReference>
<name>A0AAE0E6H7_9ROSI</name>
<evidence type="ECO:0000256" key="1">
    <source>
        <dbReference type="SAM" id="MobiDB-lite"/>
    </source>
</evidence>
<accession>A0AAE0E6H7</accession>
<dbReference type="PANTHER" id="PTHR47481">
    <property type="match status" value="1"/>
</dbReference>
<dbReference type="PANTHER" id="PTHR47481:SF43">
    <property type="entry name" value="RETROTRANSPOSON COPIA-LIKE N-TERMINAL DOMAIN-CONTAINING PROTEIN"/>
    <property type="match status" value="1"/>
</dbReference>
<evidence type="ECO:0000313" key="2">
    <source>
        <dbReference type="EMBL" id="KAK3212255.1"/>
    </source>
</evidence>
<gene>
    <name evidence="2" type="ORF">Dsin_016961</name>
</gene>
<protein>
    <submittedName>
        <fullName evidence="2">Uncharacterized protein</fullName>
    </submittedName>
</protein>
<keyword evidence="3" id="KW-1185">Reference proteome</keyword>
<feature type="region of interest" description="Disordered" evidence="1">
    <location>
        <begin position="104"/>
        <end position="123"/>
    </location>
</feature>
<dbReference type="EMBL" id="JANJYJ010000005">
    <property type="protein sequence ID" value="KAK3212255.1"/>
    <property type="molecule type" value="Genomic_DNA"/>
</dbReference>
<evidence type="ECO:0000313" key="3">
    <source>
        <dbReference type="Proteomes" id="UP001281410"/>
    </source>
</evidence>
<sequence length="123" mass="13732">MHLKSVLTNVTKGTQSMQHAKSIADELATLDAQENPEDLTVKILNGLGNEFKDISSTVRTRDSLISFEELHEKLLNSEAVMKQEAMKHQRLPITANYVAKPPSGGLLLNHHRNNNNRTSTPNF</sequence>
<comment type="caution">
    <text evidence="2">The sequence shown here is derived from an EMBL/GenBank/DDBJ whole genome shotgun (WGS) entry which is preliminary data.</text>
</comment>
<reference evidence="2" key="1">
    <citation type="journal article" date="2023" name="Plant J.">
        <title>Genome sequences and population genomics provide insights into the demographic history, inbreeding, and mutation load of two 'living fossil' tree species of Dipteronia.</title>
        <authorList>
            <person name="Feng Y."/>
            <person name="Comes H.P."/>
            <person name="Chen J."/>
            <person name="Zhu S."/>
            <person name="Lu R."/>
            <person name="Zhang X."/>
            <person name="Li P."/>
            <person name="Qiu J."/>
            <person name="Olsen K.M."/>
            <person name="Qiu Y."/>
        </authorList>
    </citation>
    <scope>NUCLEOTIDE SEQUENCE</scope>
    <source>
        <strain evidence="2">NBL</strain>
    </source>
</reference>
<organism evidence="2 3">
    <name type="scientific">Dipteronia sinensis</name>
    <dbReference type="NCBI Taxonomy" id="43782"/>
    <lineage>
        <taxon>Eukaryota</taxon>
        <taxon>Viridiplantae</taxon>
        <taxon>Streptophyta</taxon>
        <taxon>Embryophyta</taxon>
        <taxon>Tracheophyta</taxon>
        <taxon>Spermatophyta</taxon>
        <taxon>Magnoliopsida</taxon>
        <taxon>eudicotyledons</taxon>
        <taxon>Gunneridae</taxon>
        <taxon>Pentapetalae</taxon>
        <taxon>rosids</taxon>
        <taxon>malvids</taxon>
        <taxon>Sapindales</taxon>
        <taxon>Sapindaceae</taxon>
        <taxon>Hippocastanoideae</taxon>
        <taxon>Acereae</taxon>
        <taxon>Dipteronia</taxon>
    </lineage>
</organism>
<dbReference type="AlphaFoldDB" id="A0AAE0E6H7"/>
<dbReference type="Proteomes" id="UP001281410">
    <property type="component" value="Unassembled WGS sequence"/>
</dbReference>